<name>A0A7X5XZR0_9SPHN</name>
<gene>
    <name evidence="1" type="ORF">GGR89_002290</name>
</gene>
<accession>A0A7X5XZR0</accession>
<organism evidence="1 2">
    <name type="scientific">Sphingomonas trueperi</name>
    <dbReference type="NCBI Taxonomy" id="53317"/>
    <lineage>
        <taxon>Bacteria</taxon>
        <taxon>Pseudomonadati</taxon>
        <taxon>Pseudomonadota</taxon>
        <taxon>Alphaproteobacteria</taxon>
        <taxon>Sphingomonadales</taxon>
        <taxon>Sphingomonadaceae</taxon>
        <taxon>Sphingomonas</taxon>
    </lineage>
</organism>
<dbReference type="RefSeq" id="WP_125976911.1">
    <property type="nucleotide sequence ID" value="NZ_BAAADY010000001.1"/>
</dbReference>
<reference evidence="1 2" key="1">
    <citation type="submission" date="2020-03" db="EMBL/GenBank/DDBJ databases">
        <title>Genomic Encyclopedia of Type Strains, Phase IV (KMG-IV): sequencing the most valuable type-strain genomes for metagenomic binning, comparative biology and taxonomic classification.</title>
        <authorList>
            <person name="Goeker M."/>
        </authorList>
    </citation>
    <scope>NUCLEOTIDE SEQUENCE [LARGE SCALE GENOMIC DNA]</scope>
    <source>
        <strain evidence="1 2">DSM 7225</strain>
    </source>
</reference>
<dbReference type="EMBL" id="JAATJB010000006">
    <property type="protein sequence ID" value="NJB97963.1"/>
    <property type="molecule type" value="Genomic_DNA"/>
</dbReference>
<keyword evidence="2" id="KW-1185">Reference proteome</keyword>
<evidence type="ECO:0000313" key="2">
    <source>
        <dbReference type="Proteomes" id="UP000531251"/>
    </source>
</evidence>
<comment type="caution">
    <text evidence="1">The sequence shown here is derived from an EMBL/GenBank/DDBJ whole genome shotgun (WGS) entry which is preliminary data.</text>
</comment>
<sequence>MLPRRPSALFRSRWAALLWAAGVLWTAVSVAGVGKAPSHAVPAENATDVTGQPIDNDDLALLRNVIGG</sequence>
<proteinExistence type="predicted"/>
<dbReference type="Proteomes" id="UP000531251">
    <property type="component" value="Unassembled WGS sequence"/>
</dbReference>
<protein>
    <submittedName>
        <fullName evidence="1">Uncharacterized protein</fullName>
    </submittedName>
</protein>
<dbReference type="AlphaFoldDB" id="A0A7X5XZR0"/>
<evidence type="ECO:0000313" key="1">
    <source>
        <dbReference type="EMBL" id="NJB97963.1"/>
    </source>
</evidence>